<evidence type="ECO:0000313" key="8">
    <source>
        <dbReference type="EMBL" id="MFC3152971.1"/>
    </source>
</evidence>
<comment type="function">
    <text evidence="5">Involved in urease metallocenter assembly. Binds nickel. Probably functions as a nickel donor during metallocenter assembly.</text>
</comment>
<protein>
    <recommendedName>
        <fullName evidence="5">Urease accessory protein UreE</fullName>
    </recommendedName>
</protein>
<dbReference type="InterPro" id="IPR004029">
    <property type="entry name" value="UreE_N"/>
</dbReference>
<feature type="compositionally biased region" description="Basic residues" evidence="6">
    <location>
        <begin position="148"/>
        <end position="157"/>
    </location>
</feature>
<sequence length="175" mass="19252">MITISEKLTQAESEGAEIKDTICLPFDERKRGRLKAVTAGGLNVGIFVERGEVMRDGTVLKAESGELFKVVAANEEVTTASTADAHLFARACYHLGNRHVPLQVGDGWLRYQNDYVLDDMLRQLGLDVKHEQAPFEPENGAYGEHGGHSHGGHSHGHSHSDGHDHSHSHSHDHQH</sequence>
<evidence type="ECO:0000256" key="5">
    <source>
        <dbReference type="HAMAP-Rule" id="MF_00822"/>
    </source>
</evidence>
<evidence type="ECO:0000256" key="1">
    <source>
        <dbReference type="ARBA" id="ARBA00004496"/>
    </source>
</evidence>
<dbReference type="NCBIfam" id="NF009751">
    <property type="entry name" value="PRK13261.1-1"/>
    <property type="match status" value="1"/>
</dbReference>
<dbReference type="Proteomes" id="UP001595476">
    <property type="component" value="Unassembled WGS sequence"/>
</dbReference>
<dbReference type="Pfam" id="PF02814">
    <property type="entry name" value="UreE_N"/>
    <property type="match status" value="1"/>
</dbReference>
<dbReference type="InterPro" id="IPR012406">
    <property type="entry name" value="UreE"/>
</dbReference>
<keyword evidence="3 5" id="KW-0533">Nickel</keyword>
<dbReference type="Gene3D" id="3.30.70.790">
    <property type="entry name" value="UreE, C-terminal domain"/>
    <property type="match status" value="1"/>
</dbReference>
<dbReference type="RefSeq" id="WP_386722892.1">
    <property type="nucleotide sequence ID" value="NZ_JBHRSZ010000007.1"/>
</dbReference>
<keyword evidence="9" id="KW-1185">Reference proteome</keyword>
<dbReference type="HAMAP" id="MF_00822">
    <property type="entry name" value="UreE"/>
    <property type="match status" value="1"/>
</dbReference>
<feature type="domain" description="UreE urease accessory N-terminal" evidence="7">
    <location>
        <begin position="1"/>
        <end position="68"/>
    </location>
</feature>
<accession>A0ABV7HJG6</accession>
<feature type="compositionally biased region" description="Basic and acidic residues" evidence="6">
    <location>
        <begin position="158"/>
        <end position="175"/>
    </location>
</feature>
<dbReference type="InterPro" id="IPR036118">
    <property type="entry name" value="UreE_N_sf"/>
</dbReference>
<evidence type="ECO:0000256" key="3">
    <source>
        <dbReference type="ARBA" id="ARBA00022596"/>
    </source>
</evidence>
<evidence type="ECO:0000259" key="7">
    <source>
        <dbReference type="SMART" id="SM00988"/>
    </source>
</evidence>
<evidence type="ECO:0000256" key="6">
    <source>
        <dbReference type="SAM" id="MobiDB-lite"/>
    </source>
</evidence>
<name>A0ABV7HJG6_9GAMM</name>
<keyword evidence="4 5" id="KW-0143">Chaperone</keyword>
<evidence type="ECO:0000313" key="9">
    <source>
        <dbReference type="Proteomes" id="UP001595476"/>
    </source>
</evidence>
<comment type="similarity">
    <text evidence="5">Belongs to the UreE family.</text>
</comment>
<proteinExistence type="inferred from homology"/>
<evidence type="ECO:0000256" key="2">
    <source>
        <dbReference type="ARBA" id="ARBA00022490"/>
    </source>
</evidence>
<gene>
    <name evidence="5 8" type="primary">ureE</name>
    <name evidence="8" type="ORF">ACFOEK_18165</name>
</gene>
<dbReference type="Pfam" id="PF05194">
    <property type="entry name" value="UreE_C"/>
    <property type="match status" value="1"/>
</dbReference>
<organism evidence="8 9">
    <name type="scientific">Litoribrevibacter euphylliae</name>
    <dbReference type="NCBI Taxonomy" id="1834034"/>
    <lineage>
        <taxon>Bacteria</taxon>
        <taxon>Pseudomonadati</taxon>
        <taxon>Pseudomonadota</taxon>
        <taxon>Gammaproteobacteria</taxon>
        <taxon>Oceanospirillales</taxon>
        <taxon>Oceanospirillaceae</taxon>
        <taxon>Litoribrevibacter</taxon>
    </lineage>
</organism>
<dbReference type="SUPFAM" id="SSF69737">
    <property type="entry name" value="Urease metallochaperone UreE, C-terminal domain"/>
    <property type="match status" value="1"/>
</dbReference>
<dbReference type="CDD" id="cd00571">
    <property type="entry name" value="UreE"/>
    <property type="match status" value="1"/>
</dbReference>
<feature type="region of interest" description="Disordered" evidence="6">
    <location>
        <begin position="135"/>
        <end position="175"/>
    </location>
</feature>
<dbReference type="SMART" id="SM00988">
    <property type="entry name" value="UreE_N"/>
    <property type="match status" value="1"/>
</dbReference>
<reference evidence="9" key="1">
    <citation type="journal article" date="2019" name="Int. J. Syst. Evol. Microbiol.">
        <title>The Global Catalogue of Microorganisms (GCM) 10K type strain sequencing project: providing services to taxonomists for standard genome sequencing and annotation.</title>
        <authorList>
            <consortium name="The Broad Institute Genomics Platform"/>
            <consortium name="The Broad Institute Genome Sequencing Center for Infectious Disease"/>
            <person name="Wu L."/>
            <person name="Ma J."/>
        </authorList>
    </citation>
    <scope>NUCLEOTIDE SEQUENCE [LARGE SCALE GENOMIC DNA]</scope>
    <source>
        <strain evidence="9">KCTC 52438</strain>
    </source>
</reference>
<evidence type="ECO:0000256" key="4">
    <source>
        <dbReference type="ARBA" id="ARBA00023186"/>
    </source>
</evidence>
<keyword evidence="2 5" id="KW-0963">Cytoplasm</keyword>
<comment type="subcellular location">
    <subcellularLocation>
        <location evidence="1 5">Cytoplasm</location>
    </subcellularLocation>
</comment>
<dbReference type="EMBL" id="JBHRSZ010000007">
    <property type="protein sequence ID" value="MFC3152971.1"/>
    <property type="molecule type" value="Genomic_DNA"/>
</dbReference>
<dbReference type="InterPro" id="IPR007864">
    <property type="entry name" value="UreE_C_dom"/>
</dbReference>
<dbReference type="PIRSF" id="PIRSF036402">
    <property type="entry name" value="Ureas_acces_UreE"/>
    <property type="match status" value="1"/>
</dbReference>
<dbReference type="Gene3D" id="2.60.260.20">
    <property type="entry name" value="Urease metallochaperone UreE, N-terminal domain"/>
    <property type="match status" value="1"/>
</dbReference>
<comment type="caution">
    <text evidence="8">The sequence shown here is derived from an EMBL/GenBank/DDBJ whole genome shotgun (WGS) entry which is preliminary data.</text>
</comment>
<dbReference type="SUPFAM" id="SSF69287">
    <property type="entry name" value="Urease metallochaperone UreE, N-terminal domain"/>
    <property type="match status" value="1"/>
</dbReference>